<sequence length="68" mass="8065">MVLTIIYISPQLNFRKISRSHLLFFGNLLFIVNSLNHSPLYHIYFSNTVFFGRTEKKFKPVFVLKTNI</sequence>
<accession>A0AC35FCW5</accession>
<reference evidence="2" key="1">
    <citation type="submission" date="2022-11" db="UniProtKB">
        <authorList>
            <consortium name="WormBaseParasite"/>
        </authorList>
    </citation>
    <scope>IDENTIFICATION</scope>
</reference>
<protein>
    <submittedName>
        <fullName evidence="2">Ovule protein</fullName>
    </submittedName>
</protein>
<organism evidence="1 2">
    <name type="scientific">Panagrolaimus sp. PS1159</name>
    <dbReference type="NCBI Taxonomy" id="55785"/>
    <lineage>
        <taxon>Eukaryota</taxon>
        <taxon>Metazoa</taxon>
        <taxon>Ecdysozoa</taxon>
        <taxon>Nematoda</taxon>
        <taxon>Chromadorea</taxon>
        <taxon>Rhabditida</taxon>
        <taxon>Tylenchina</taxon>
        <taxon>Panagrolaimomorpha</taxon>
        <taxon>Panagrolaimoidea</taxon>
        <taxon>Panagrolaimidae</taxon>
        <taxon>Panagrolaimus</taxon>
    </lineage>
</organism>
<name>A0AC35FCW5_9BILA</name>
<evidence type="ECO:0000313" key="2">
    <source>
        <dbReference type="WBParaSite" id="PS1159_v2.g16236.t1"/>
    </source>
</evidence>
<evidence type="ECO:0000313" key="1">
    <source>
        <dbReference type="Proteomes" id="UP000887580"/>
    </source>
</evidence>
<dbReference type="Proteomes" id="UP000887580">
    <property type="component" value="Unplaced"/>
</dbReference>
<proteinExistence type="predicted"/>
<dbReference type="WBParaSite" id="PS1159_v2.g16236.t1">
    <property type="protein sequence ID" value="PS1159_v2.g16236.t1"/>
    <property type="gene ID" value="PS1159_v2.g16236"/>
</dbReference>